<dbReference type="GO" id="GO:0005634">
    <property type="term" value="C:nucleus"/>
    <property type="evidence" value="ECO:0007669"/>
    <property type="project" value="UniProtKB-UniRule"/>
</dbReference>
<gene>
    <name evidence="4" type="ORF">BSTOLATCC_MIC40889</name>
</gene>
<organism evidence="4 5">
    <name type="scientific">Blepharisma stoltei</name>
    <dbReference type="NCBI Taxonomy" id="1481888"/>
    <lineage>
        <taxon>Eukaryota</taxon>
        <taxon>Sar</taxon>
        <taxon>Alveolata</taxon>
        <taxon>Ciliophora</taxon>
        <taxon>Postciliodesmatophora</taxon>
        <taxon>Heterotrichea</taxon>
        <taxon>Heterotrichida</taxon>
        <taxon>Blepharismidae</taxon>
        <taxon>Blepharisma</taxon>
    </lineage>
</organism>
<dbReference type="InterPro" id="IPR036910">
    <property type="entry name" value="HMG_box_dom_sf"/>
</dbReference>
<keyword evidence="1" id="KW-0539">Nucleus</keyword>
<feature type="compositionally biased region" description="Basic and acidic residues" evidence="2">
    <location>
        <begin position="223"/>
        <end position="233"/>
    </location>
</feature>
<proteinExistence type="predicted"/>
<dbReference type="EMBL" id="CAJZBQ010000040">
    <property type="protein sequence ID" value="CAG9326463.1"/>
    <property type="molecule type" value="Genomic_DNA"/>
</dbReference>
<evidence type="ECO:0000256" key="2">
    <source>
        <dbReference type="SAM" id="MobiDB-lite"/>
    </source>
</evidence>
<evidence type="ECO:0000256" key="1">
    <source>
        <dbReference type="PROSITE-ProRule" id="PRU00267"/>
    </source>
</evidence>
<dbReference type="Gene3D" id="1.10.30.10">
    <property type="entry name" value="High mobility group box domain"/>
    <property type="match status" value="1"/>
</dbReference>
<dbReference type="SUPFAM" id="SSF47095">
    <property type="entry name" value="HMG-box"/>
    <property type="match status" value="1"/>
</dbReference>
<name>A0AAU9JXN1_9CILI</name>
<feature type="compositionally biased region" description="Basic residues" evidence="2">
    <location>
        <begin position="263"/>
        <end position="279"/>
    </location>
</feature>
<dbReference type="InterPro" id="IPR009071">
    <property type="entry name" value="HMG_box_dom"/>
</dbReference>
<dbReference type="Pfam" id="PF09011">
    <property type="entry name" value="HMG_box_2"/>
    <property type="match status" value="1"/>
</dbReference>
<feature type="domain" description="HMG box" evidence="3">
    <location>
        <begin position="122"/>
        <end position="191"/>
    </location>
</feature>
<sequence length="279" mass="33171">MLLDLILLVHDSEMHIFRVLLSRLYKFKPLFRKAPKNLHHLNSMKPWNYLTPILSELTLSEHDWEIHIFRAFLKYKNPYATFSPKKHPKPSHSSFYETLELVYIKLIFIIDSYFYLMKYIGATHYKTGYQLYYAHRLADLKTKPDFIFEISEFFKLAGAGWRNLPKEEKEVWISRAEEEKKENSKREPAFIAIPSKNKHSESAESCSSSESYGEKKHKRKRDKQKDKNKSKSDKKFRKSHISKNESESSESDKSGTESDHSSGRKKQKNIRLNKHFRFQ</sequence>
<dbReference type="PROSITE" id="PS50118">
    <property type="entry name" value="HMG_BOX_2"/>
    <property type="match status" value="1"/>
</dbReference>
<accession>A0AAU9JXN1</accession>
<dbReference type="SMART" id="SM00398">
    <property type="entry name" value="HMG"/>
    <property type="match status" value="1"/>
</dbReference>
<dbReference type="GO" id="GO:0003677">
    <property type="term" value="F:DNA binding"/>
    <property type="evidence" value="ECO:0007669"/>
    <property type="project" value="UniProtKB-UniRule"/>
</dbReference>
<dbReference type="AlphaFoldDB" id="A0AAU9JXN1"/>
<dbReference type="Proteomes" id="UP001162131">
    <property type="component" value="Unassembled WGS sequence"/>
</dbReference>
<feature type="DNA-binding region" description="HMG box" evidence="1">
    <location>
        <begin position="122"/>
        <end position="191"/>
    </location>
</feature>
<evidence type="ECO:0000259" key="3">
    <source>
        <dbReference type="PROSITE" id="PS50118"/>
    </source>
</evidence>
<keyword evidence="5" id="KW-1185">Reference proteome</keyword>
<protein>
    <recommendedName>
        <fullName evidence="3">HMG box domain-containing protein</fullName>
    </recommendedName>
</protein>
<feature type="region of interest" description="Disordered" evidence="2">
    <location>
        <begin position="183"/>
        <end position="279"/>
    </location>
</feature>
<feature type="compositionally biased region" description="Basic and acidic residues" evidence="2">
    <location>
        <begin position="242"/>
        <end position="262"/>
    </location>
</feature>
<comment type="caution">
    <text evidence="4">The sequence shown here is derived from an EMBL/GenBank/DDBJ whole genome shotgun (WGS) entry which is preliminary data.</text>
</comment>
<reference evidence="4" key="1">
    <citation type="submission" date="2021-09" db="EMBL/GenBank/DDBJ databases">
        <authorList>
            <consortium name="AG Swart"/>
            <person name="Singh M."/>
            <person name="Singh A."/>
            <person name="Seah K."/>
            <person name="Emmerich C."/>
        </authorList>
    </citation>
    <scope>NUCLEOTIDE SEQUENCE</scope>
    <source>
        <strain evidence="4">ATCC30299</strain>
    </source>
</reference>
<evidence type="ECO:0000313" key="4">
    <source>
        <dbReference type="EMBL" id="CAG9326463.1"/>
    </source>
</evidence>
<keyword evidence="1" id="KW-0238">DNA-binding</keyword>
<evidence type="ECO:0000313" key="5">
    <source>
        <dbReference type="Proteomes" id="UP001162131"/>
    </source>
</evidence>